<dbReference type="EMBL" id="QLZR01000002">
    <property type="protein sequence ID" value="RAZ79600.1"/>
    <property type="molecule type" value="Genomic_DNA"/>
</dbReference>
<comment type="caution">
    <text evidence="2">The sequence shown here is derived from an EMBL/GenBank/DDBJ whole genome shotgun (WGS) entry which is preliminary data.</text>
</comment>
<dbReference type="AlphaFoldDB" id="A0A365L2A8"/>
<dbReference type="CDD" id="cd03794">
    <property type="entry name" value="GT4_WbuB-like"/>
    <property type="match status" value="1"/>
</dbReference>
<feature type="domain" description="Glycosyl transferase family 1" evidence="1">
    <location>
        <begin position="210"/>
        <end position="381"/>
    </location>
</feature>
<accession>A0A365L2A8</accession>
<dbReference type="Pfam" id="PF00534">
    <property type="entry name" value="Glycos_transf_1"/>
    <property type="match status" value="1"/>
</dbReference>
<dbReference type="GO" id="GO:0016757">
    <property type="term" value="F:glycosyltransferase activity"/>
    <property type="evidence" value="ECO:0007669"/>
    <property type="project" value="InterPro"/>
</dbReference>
<dbReference type="PANTHER" id="PTHR12526:SF609">
    <property type="entry name" value="LIPOPOLYSACCHARIDE BIOSYNTHESIS PROTEIN"/>
    <property type="match status" value="1"/>
</dbReference>
<dbReference type="PANTHER" id="PTHR12526">
    <property type="entry name" value="GLYCOSYLTRANSFERASE"/>
    <property type="match status" value="1"/>
</dbReference>
<dbReference type="SUPFAM" id="SSF53756">
    <property type="entry name" value="UDP-Glycosyltransferase/glycogen phosphorylase"/>
    <property type="match status" value="1"/>
</dbReference>
<organism evidence="2 3">
    <name type="scientific">Planococcus halotolerans</name>
    <dbReference type="NCBI Taxonomy" id="2233542"/>
    <lineage>
        <taxon>Bacteria</taxon>
        <taxon>Bacillati</taxon>
        <taxon>Bacillota</taxon>
        <taxon>Bacilli</taxon>
        <taxon>Bacillales</taxon>
        <taxon>Caryophanaceae</taxon>
        <taxon>Planococcus</taxon>
    </lineage>
</organism>
<dbReference type="Proteomes" id="UP000251002">
    <property type="component" value="Unassembled WGS sequence"/>
</dbReference>
<name>A0A365L2A8_9BACL</name>
<keyword evidence="2" id="KW-0808">Transferase</keyword>
<evidence type="ECO:0000259" key="1">
    <source>
        <dbReference type="Pfam" id="PF00534"/>
    </source>
</evidence>
<evidence type="ECO:0000313" key="2">
    <source>
        <dbReference type="EMBL" id="RAZ79600.1"/>
    </source>
</evidence>
<protein>
    <submittedName>
        <fullName evidence="2">Glycosyltransferase WbuB</fullName>
    </submittedName>
</protein>
<dbReference type="InterPro" id="IPR001296">
    <property type="entry name" value="Glyco_trans_1"/>
</dbReference>
<proteinExistence type="predicted"/>
<keyword evidence="3" id="KW-1185">Reference proteome</keyword>
<gene>
    <name evidence="2" type="ORF">DP120_08325</name>
</gene>
<sequence>MEVVFITLGYPDNGRHGNLYYDLMHEFKRNGHGVTVVCQTEKRHNQQTELKEVDGVPILKVRTGNVTKTNLMEKGVSTLLLEDQFINAIRTYLGGKKFDLILYTTPPITFERVIKYLKNMHGDGMTYLLLKDIFPQNAVDIGMLKENSLLHNYFRRKERRLYEISDMIGCMSDGNRRFVLQHNPEVRADKVEINPNSIHPADRSLKKGRTHIRRKLGIPEHALLFLYGGNLGKPQGIDYLIRSIDLYRNQDDVFFLIVGSGTDYPKIENYVQQRRPSNVRLEKLMEKEDYDKVVDSADIGMIYLDRRFTIPNIPSRLMAYMDRAKPVLAVTDPHTDLKDIIYDARCGYYAEAGELAEFRDAIEQVKRDRGRLQQLGENGRRYLEKEFNVTESYDIIMQHFIKDGSGEYCSKTKYYSSQAAQGLLETP</sequence>
<evidence type="ECO:0000313" key="3">
    <source>
        <dbReference type="Proteomes" id="UP000251002"/>
    </source>
</evidence>
<reference evidence="2 3" key="1">
    <citation type="submission" date="2018-06" db="EMBL/GenBank/DDBJ databases">
        <title>The draft genome sequences of strains SCU63 and S1.</title>
        <authorList>
            <person name="Gan L."/>
        </authorList>
    </citation>
    <scope>NUCLEOTIDE SEQUENCE [LARGE SCALE GENOMIC DNA]</scope>
    <source>
        <strain evidence="2 3">SCU63</strain>
    </source>
</reference>
<dbReference type="Gene3D" id="3.40.50.2000">
    <property type="entry name" value="Glycogen Phosphorylase B"/>
    <property type="match status" value="2"/>
</dbReference>
<dbReference type="RefSeq" id="WP_112223167.1">
    <property type="nucleotide sequence ID" value="NZ_CP047673.1"/>
</dbReference>